<accession>A0A1D6ECU6</accession>
<name>A0A1D6ECU6_MAIZE</name>
<dbReference type="EMBL" id="CM007648">
    <property type="protein sequence ID" value="ONM18119.1"/>
    <property type="molecule type" value="Genomic_DNA"/>
</dbReference>
<sequence length="378" mass="43431">MVGRRPRHQHRCQRPALPLLAPCTHLAARALLGRVLVVAVLIVMEGGSVRGKGKEPYIGESSSAAACEWVVTTDGTHNLLTTHGVMVRNGRNRDSSVLIAGVLRRVESFWDRQDKFQAWMVSSDWKNNDWRDEKDHKFTYGCLIDRIWWEKIEMVLKTVTPLYYVLRFVDQQKNGTISAFLTKMLSAQAEIFAKLKHDKNVKRDFMKKVNEIIRKRTQYLLNDTLMLEDVATFKRNLGLGKNSRGKKLMSQLDEEEEFEDDYESGSPHGSPLYDEPWDICSDDEGNNSGGFDWLKDKSGGDVGKNKSDCTKAEIVVVEGVPLVPVRLLLLGQRPVFHNRPIFVQDQLEKGSQHTRVFMIYKRMWKRNGHRNMAHFWTA</sequence>
<evidence type="ECO:0000313" key="1">
    <source>
        <dbReference type="EMBL" id="ONM18119.1"/>
    </source>
</evidence>
<protein>
    <submittedName>
        <fullName evidence="1">Uncharacterized protein</fullName>
    </submittedName>
</protein>
<proteinExistence type="predicted"/>
<reference evidence="1" key="1">
    <citation type="submission" date="2015-12" db="EMBL/GenBank/DDBJ databases">
        <title>Update maize B73 reference genome by single molecule sequencing technologies.</title>
        <authorList>
            <consortium name="Maize Genome Sequencing Project"/>
            <person name="Ware D."/>
        </authorList>
    </citation>
    <scope>NUCLEOTIDE SEQUENCE [LARGE SCALE GENOMIC DNA]</scope>
    <source>
        <tissue evidence="1">Seedling</tissue>
    </source>
</reference>
<organism evidence="1">
    <name type="scientific">Zea mays</name>
    <name type="common">Maize</name>
    <dbReference type="NCBI Taxonomy" id="4577"/>
    <lineage>
        <taxon>Eukaryota</taxon>
        <taxon>Viridiplantae</taxon>
        <taxon>Streptophyta</taxon>
        <taxon>Embryophyta</taxon>
        <taxon>Tracheophyta</taxon>
        <taxon>Spermatophyta</taxon>
        <taxon>Magnoliopsida</taxon>
        <taxon>Liliopsida</taxon>
        <taxon>Poales</taxon>
        <taxon>Poaceae</taxon>
        <taxon>PACMAD clade</taxon>
        <taxon>Panicoideae</taxon>
        <taxon>Andropogonodae</taxon>
        <taxon>Andropogoneae</taxon>
        <taxon>Tripsacinae</taxon>
        <taxon>Zea</taxon>
    </lineage>
</organism>
<gene>
    <name evidence="1" type="ORF">ZEAMMB73_Zm00001d003995</name>
</gene>
<dbReference type="InParanoid" id="A0A1D6ECU6"/>
<dbReference type="AlphaFoldDB" id="A0A1D6ECU6"/>